<evidence type="ECO:0000256" key="1">
    <source>
        <dbReference type="SAM" id="MobiDB-lite"/>
    </source>
</evidence>
<feature type="region of interest" description="Disordered" evidence="1">
    <location>
        <begin position="1"/>
        <end position="20"/>
    </location>
</feature>
<evidence type="ECO:0000313" key="3">
    <source>
        <dbReference type="Proteomes" id="UP000283269"/>
    </source>
</evidence>
<proteinExistence type="predicted"/>
<gene>
    <name evidence="2" type="ORF">CVT25_005178</name>
</gene>
<dbReference type="AlphaFoldDB" id="A0A409XBP7"/>
<accession>A0A409XBP7</accession>
<dbReference type="InParanoid" id="A0A409XBP7"/>
<sequence length="109" mass="12402">MEAVTENLKKQLDARGPNQYNRRRKLTTTNVAFWRISDSVESACKKASKIDTPRMQEADALERIAPTVSIQLQQYSQQIPVLKGVDKPHCITSNVKKLHCHSYGICFEV</sequence>
<comment type="caution">
    <text evidence="2">The sequence shown here is derived from an EMBL/GenBank/DDBJ whole genome shotgun (WGS) entry which is preliminary data.</text>
</comment>
<dbReference type="EMBL" id="NHYD01002137">
    <property type="protein sequence ID" value="PPQ88213.1"/>
    <property type="molecule type" value="Genomic_DNA"/>
</dbReference>
<name>A0A409XBP7_PSICY</name>
<dbReference type="Proteomes" id="UP000283269">
    <property type="component" value="Unassembled WGS sequence"/>
</dbReference>
<keyword evidence="3" id="KW-1185">Reference proteome</keyword>
<organism evidence="2 3">
    <name type="scientific">Psilocybe cyanescens</name>
    <dbReference type="NCBI Taxonomy" id="93625"/>
    <lineage>
        <taxon>Eukaryota</taxon>
        <taxon>Fungi</taxon>
        <taxon>Dikarya</taxon>
        <taxon>Basidiomycota</taxon>
        <taxon>Agaricomycotina</taxon>
        <taxon>Agaricomycetes</taxon>
        <taxon>Agaricomycetidae</taxon>
        <taxon>Agaricales</taxon>
        <taxon>Agaricineae</taxon>
        <taxon>Strophariaceae</taxon>
        <taxon>Psilocybe</taxon>
    </lineage>
</organism>
<reference evidence="2 3" key="1">
    <citation type="journal article" date="2018" name="Evol. Lett.">
        <title>Horizontal gene cluster transfer increased hallucinogenic mushroom diversity.</title>
        <authorList>
            <person name="Reynolds H.T."/>
            <person name="Vijayakumar V."/>
            <person name="Gluck-Thaler E."/>
            <person name="Korotkin H.B."/>
            <person name="Matheny P.B."/>
            <person name="Slot J.C."/>
        </authorList>
    </citation>
    <scope>NUCLEOTIDE SEQUENCE [LARGE SCALE GENOMIC DNA]</scope>
    <source>
        <strain evidence="2 3">2631</strain>
    </source>
</reference>
<evidence type="ECO:0000313" key="2">
    <source>
        <dbReference type="EMBL" id="PPQ88213.1"/>
    </source>
</evidence>
<protein>
    <submittedName>
        <fullName evidence="2">Uncharacterized protein</fullName>
    </submittedName>
</protein>